<evidence type="ECO:0000256" key="4">
    <source>
        <dbReference type="ARBA" id="ARBA00023172"/>
    </source>
</evidence>
<dbReference type="PROSITE" id="PS51898">
    <property type="entry name" value="TYR_RECOMBINASE"/>
    <property type="match status" value="1"/>
</dbReference>
<dbReference type="EMBL" id="AAOT01000009">
    <property type="protein sequence ID" value="EAR51816.1"/>
    <property type="molecule type" value="Genomic_DNA"/>
</dbReference>
<protein>
    <submittedName>
        <fullName evidence="8">Site-specfic recombinase, phage integrase family protein</fullName>
    </submittedName>
</protein>
<dbReference type="PANTHER" id="PTHR30629">
    <property type="entry name" value="PROPHAGE INTEGRASE"/>
    <property type="match status" value="1"/>
</dbReference>
<reference evidence="8 9" key="1">
    <citation type="journal article" date="2010" name="J. Bacteriol.">
        <title>Genome sequences of Oceanicola granulosus HTCC2516(T) and Oceanicola batsensis HTCC2597(TDelta).</title>
        <authorList>
            <person name="Thrash J.C."/>
            <person name="Cho J.C."/>
            <person name="Vergin K.L."/>
            <person name="Giovannoni S.J."/>
        </authorList>
    </citation>
    <scope>NUCLEOTIDE SEQUENCE [LARGE SCALE GENOMIC DNA]</scope>
    <source>
        <strain evidence="9">ATCC BAA-861 / DSM 15982 / KCTC 12143 / HTCC2516</strain>
    </source>
</reference>
<dbReference type="InterPro" id="IPR013762">
    <property type="entry name" value="Integrase-like_cat_sf"/>
</dbReference>
<dbReference type="InterPro" id="IPR025166">
    <property type="entry name" value="Integrase_DNA_bind_dom"/>
</dbReference>
<dbReference type="InterPro" id="IPR050808">
    <property type="entry name" value="Phage_Integrase"/>
</dbReference>
<evidence type="ECO:0000256" key="3">
    <source>
        <dbReference type="ARBA" id="ARBA00023125"/>
    </source>
</evidence>
<feature type="domain" description="Core-binding (CB)" evidence="7">
    <location>
        <begin position="43"/>
        <end position="124"/>
    </location>
</feature>
<evidence type="ECO:0000256" key="2">
    <source>
        <dbReference type="ARBA" id="ARBA00022908"/>
    </source>
</evidence>
<dbReference type="InterPro" id="IPR053876">
    <property type="entry name" value="Phage_int_M"/>
</dbReference>
<dbReference type="Pfam" id="PF22022">
    <property type="entry name" value="Phage_int_M"/>
    <property type="match status" value="1"/>
</dbReference>
<dbReference type="STRING" id="314256.OG2516_07121"/>
<dbReference type="SUPFAM" id="SSF56349">
    <property type="entry name" value="DNA breaking-rejoining enzymes"/>
    <property type="match status" value="1"/>
</dbReference>
<dbReference type="InterPro" id="IPR002104">
    <property type="entry name" value="Integrase_catalytic"/>
</dbReference>
<proteinExistence type="inferred from homology"/>
<dbReference type="InterPro" id="IPR011010">
    <property type="entry name" value="DNA_brk_join_enz"/>
</dbReference>
<keyword evidence="4" id="KW-0233">DNA recombination</keyword>
<sequence>MGLGSFALVSLAEARDLAVRYRKIAREGGDPIQERRQAQLTVPTFAEAARTVFEENRASWRNPKHAQQWINTLETYAVPVIGTRPVSDVETADILRVLAPIWLTKAETARRVRQRLSTVFDWAKAAGFRQGDNPVAGADRGLPRQTVKVSHHKALPYQELPAFMAQLRSKDRGYITRLALEFLILTASRTSEVLNAQWPEFDLTGEVWIVPATRMKAGREHRVPLTPRCVEIVRQLQQLGDTGLVFPGTQKGKAMSNMVFATLLRRMDVDATVHGFRSSFRDWVAEETNYPNELAEMALAHTIKNATEAAYRRGDLLERRRAMMLAWEVFIKEDDNDP</sequence>
<dbReference type="Pfam" id="PF13356">
    <property type="entry name" value="Arm-DNA-bind_3"/>
    <property type="match status" value="1"/>
</dbReference>
<evidence type="ECO:0000256" key="1">
    <source>
        <dbReference type="ARBA" id="ARBA00008857"/>
    </source>
</evidence>
<dbReference type="Pfam" id="PF00589">
    <property type="entry name" value="Phage_integrase"/>
    <property type="match status" value="1"/>
</dbReference>
<evidence type="ECO:0000256" key="5">
    <source>
        <dbReference type="PROSITE-ProRule" id="PRU01248"/>
    </source>
</evidence>
<dbReference type="InterPro" id="IPR044068">
    <property type="entry name" value="CB"/>
</dbReference>
<dbReference type="PROSITE" id="PS51900">
    <property type="entry name" value="CB"/>
    <property type="match status" value="1"/>
</dbReference>
<evidence type="ECO:0000259" key="6">
    <source>
        <dbReference type="PROSITE" id="PS51898"/>
    </source>
</evidence>
<dbReference type="Gene3D" id="1.10.443.10">
    <property type="entry name" value="Intergrase catalytic core"/>
    <property type="match status" value="1"/>
</dbReference>
<keyword evidence="3 5" id="KW-0238">DNA-binding</keyword>
<dbReference type="Proteomes" id="UP000003635">
    <property type="component" value="Unassembled WGS sequence"/>
</dbReference>
<keyword evidence="2" id="KW-0229">DNA integration</keyword>
<dbReference type="CDD" id="cd00801">
    <property type="entry name" value="INT_P4_C"/>
    <property type="match status" value="1"/>
</dbReference>
<dbReference type="InterPro" id="IPR010998">
    <property type="entry name" value="Integrase_recombinase_N"/>
</dbReference>
<accession>Q2CGA2</accession>
<dbReference type="AlphaFoldDB" id="Q2CGA2"/>
<evidence type="ECO:0000313" key="8">
    <source>
        <dbReference type="EMBL" id="EAR51816.1"/>
    </source>
</evidence>
<dbReference type="Gene3D" id="3.30.160.390">
    <property type="entry name" value="Integrase, DNA-binding domain"/>
    <property type="match status" value="1"/>
</dbReference>
<keyword evidence="9" id="KW-1185">Reference proteome</keyword>
<gene>
    <name evidence="8" type="ORF">OG2516_07121</name>
</gene>
<dbReference type="PANTHER" id="PTHR30629:SF2">
    <property type="entry name" value="PROPHAGE INTEGRASE INTS-RELATED"/>
    <property type="match status" value="1"/>
</dbReference>
<comment type="caution">
    <text evidence="8">The sequence shown here is derived from an EMBL/GenBank/DDBJ whole genome shotgun (WGS) entry which is preliminary data.</text>
</comment>
<organism evidence="8 9">
    <name type="scientific">Oceanicola granulosus (strain ATCC BAA-861 / DSM 15982 / KCTC 12143 / HTCC2516)</name>
    <dbReference type="NCBI Taxonomy" id="314256"/>
    <lineage>
        <taxon>Bacteria</taxon>
        <taxon>Pseudomonadati</taxon>
        <taxon>Pseudomonadota</taxon>
        <taxon>Alphaproteobacteria</taxon>
        <taxon>Rhodobacterales</taxon>
        <taxon>Roseobacteraceae</taxon>
        <taxon>Oceanicola</taxon>
    </lineage>
</organism>
<evidence type="ECO:0000259" key="7">
    <source>
        <dbReference type="PROSITE" id="PS51900"/>
    </source>
</evidence>
<dbReference type="GO" id="GO:0006310">
    <property type="term" value="P:DNA recombination"/>
    <property type="evidence" value="ECO:0007669"/>
    <property type="project" value="UniProtKB-KW"/>
</dbReference>
<dbReference type="HOGENOM" id="CLU_027562_0_2_5"/>
<dbReference type="InterPro" id="IPR038488">
    <property type="entry name" value="Integrase_DNA-bd_sf"/>
</dbReference>
<feature type="domain" description="Tyr recombinase" evidence="6">
    <location>
        <begin position="150"/>
        <end position="324"/>
    </location>
</feature>
<dbReference type="GO" id="GO:0003677">
    <property type="term" value="F:DNA binding"/>
    <property type="evidence" value="ECO:0007669"/>
    <property type="project" value="UniProtKB-UniRule"/>
</dbReference>
<comment type="similarity">
    <text evidence="1">Belongs to the 'phage' integrase family.</text>
</comment>
<dbReference type="GO" id="GO:0015074">
    <property type="term" value="P:DNA integration"/>
    <property type="evidence" value="ECO:0007669"/>
    <property type="project" value="UniProtKB-KW"/>
</dbReference>
<dbReference type="eggNOG" id="COG0582">
    <property type="taxonomic scope" value="Bacteria"/>
</dbReference>
<evidence type="ECO:0000313" key="9">
    <source>
        <dbReference type="Proteomes" id="UP000003635"/>
    </source>
</evidence>
<dbReference type="Gene3D" id="1.10.150.130">
    <property type="match status" value="1"/>
</dbReference>
<name>Q2CGA2_OCEGH</name>